<dbReference type="Proteomes" id="UP000323653">
    <property type="component" value="Chromosome"/>
</dbReference>
<evidence type="ECO:0000313" key="2">
    <source>
        <dbReference type="EMBL" id="QEK52420.1"/>
    </source>
</evidence>
<keyword evidence="3" id="KW-1185">Reference proteome</keyword>
<dbReference type="SMART" id="SM01034">
    <property type="entry name" value="BLUF"/>
    <property type="match status" value="1"/>
</dbReference>
<organism evidence="2 3">
    <name type="scientific">Pedobacter aquae</name>
    <dbReference type="NCBI Taxonomy" id="2605747"/>
    <lineage>
        <taxon>Bacteria</taxon>
        <taxon>Pseudomonadati</taxon>
        <taxon>Bacteroidota</taxon>
        <taxon>Sphingobacteriia</taxon>
        <taxon>Sphingobacteriales</taxon>
        <taxon>Sphingobacteriaceae</taxon>
        <taxon>Pedobacter</taxon>
    </lineage>
</organism>
<dbReference type="InterPro" id="IPR036046">
    <property type="entry name" value="Acylphosphatase-like_dom_sf"/>
</dbReference>
<dbReference type="Gene3D" id="3.30.70.100">
    <property type="match status" value="1"/>
</dbReference>
<dbReference type="KEGG" id="pej:FYC62_12725"/>
<dbReference type="InterPro" id="IPR007024">
    <property type="entry name" value="BLUF_domain"/>
</dbReference>
<dbReference type="AlphaFoldDB" id="A0A5C0VMF0"/>
<proteinExistence type="predicted"/>
<name>A0A5C0VMF0_9SPHI</name>
<dbReference type="EMBL" id="CP043329">
    <property type="protein sequence ID" value="QEK52420.1"/>
    <property type="molecule type" value="Genomic_DNA"/>
</dbReference>
<dbReference type="Pfam" id="PF04940">
    <property type="entry name" value="BLUF"/>
    <property type="match status" value="1"/>
</dbReference>
<accession>A0A5C0VMF0</accession>
<reference evidence="2 3" key="1">
    <citation type="submission" date="2019-08" db="EMBL/GenBank/DDBJ databases">
        <title>Pedobacter sp. nov., isolated from Han river, South Korea.</title>
        <authorList>
            <person name="Lee D.-H."/>
            <person name="Kim Y.-S."/>
            <person name="Hwang E.-M."/>
            <person name="Le Tran T.C."/>
            <person name="Cha C.-J."/>
        </authorList>
    </citation>
    <scope>NUCLEOTIDE SEQUENCE [LARGE SCALE GENOMIC DNA]</scope>
    <source>
        <strain evidence="2 3">CJ43</strain>
    </source>
</reference>
<evidence type="ECO:0000313" key="3">
    <source>
        <dbReference type="Proteomes" id="UP000323653"/>
    </source>
</evidence>
<feature type="domain" description="BLUF" evidence="1">
    <location>
        <begin position="1"/>
        <end position="92"/>
    </location>
</feature>
<evidence type="ECO:0000259" key="1">
    <source>
        <dbReference type="PROSITE" id="PS50925"/>
    </source>
</evidence>
<dbReference type="RefSeq" id="WP_149075209.1">
    <property type="nucleotide sequence ID" value="NZ_CP043329.1"/>
</dbReference>
<gene>
    <name evidence="2" type="ORF">FYC62_12725</name>
</gene>
<dbReference type="SUPFAM" id="SSF54975">
    <property type="entry name" value="Acylphosphatase/BLUF domain-like"/>
    <property type="match status" value="1"/>
</dbReference>
<dbReference type="GO" id="GO:0071949">
    <property type="term" value="F:FAD binding"/>
    <property type="evidence" value="ECO:0007669"/>
    <property type="project" value="InterPro"/>
</dbReference>
<dbReference type="GO" id="GO:0009882">
    <property type="term" value="F:blue light photoreceptor activity"/>
    <property type="evidence" value="ECO:0007669"/>
    <property type="project" value="InterPro"/>
</dbReference>
<protein>
    <submittedName>
        <fullName evidence="2">BLUF domain-containing protein</fullName>
    </submittedName>
</protein>
<dbReference type="PROSITE" id="PS50925">
    <property type="entry name" value="BLUF"/>
    <property type="match status" value="1"/>
</dbReference>
<sequence>MYYLIYFAYEFTPFTTTSLDELLAQAREKNAKYNVTGKLLYVEGTFIQLLEGDKPAVKHIYNAIEKDKRIIALKVVIEGPAKKRYFPNWSMAYDKISLTDINEMEQCEHPGVKEYLSKATPIRLLKLIANNPLL</sequence>